<organism evidence="1 2">
    <name type="scientific">Dentiscutata heterogama</name>
    <dbReference type="NCBI Taxonomy" id="1316150"/>
    <lineage>
        <taxon>Eukaryota</taxon>
        <taxon>Fungi</taxon>
        <taxon>Fungi incertae sedis</taxon>
        <taxon>Mucoromycota</taxon>
        <taxon>Glomeromycotina</taxon>
        <taxon>Glomeromycetes</taxon>
        <taxon>Diversisporales</taxon>
        <taxon>Gigasporaceae</taxon>
        <taxon>Dentiscutata</taxon>
    </lineage>
</organism>
<evidence type="ECO:0000313" key="1">
    <source>
        <dbReference type="EMBL" id="CAG8556202.1"/>
    </source>
</evidence>
<gene>
    <name evidence="1" type="ORF">DHETER_LOCUS5445</name>
</gene>
<comment type="caution">
    <text evidence="1">The sequence shown here is derived from an EMBL/GenBank/DDBJ whole genome shotgun (WGS) entry which is preliminary data.</text>
</comment>
<keyword evidence="2" id="KW-1185">Reference proteome</keyword>
<proteinExistence type="predicted"/>
<sequence>KKREKQKNLENNNANNLLDKTFKDYKLYDDLSQTNTIFENLTQESIDLLYEEFQQASCLYTLIEDSDLIENSDDESFMSVDNQTFSSCSSFDNHKQLYDKALQQVKKNQQIIHSVIEN</sequence>
<feature type="non-terminal residue" evidence="1">
    <location>
        <position position="1"/>
    </location>
</feature>
<dbReference type="EMBL" id="CAJVPU010006074">
    <property type="protein sequence ID" value="CAG8556202.1"/>
    <property type="molecule type" value="Genomic_DNA"/>
</dbReference>
<reference evidence="1" key="1">
    <citation type="submission" date="2021-06" db="EMBL/GenBank/DDBJ databases">
        <authorList>
            <person name="Kallberg Y."/>
            <person name="Tangrot J."/>
            <person name="Rosling A."/>
        </authorList>
    </citation>
    <scope>NUCLEOTIDE SEQUENCE</scope>
    <source>
        <strain evidence="1">IL203A</strain>
    </source>
</reference>
<name>A0ACA9M000_9GLOM</name>
<protein>
    <submittedName>
        <fullName evidence="1">15854_t:CDS:1</fullName>
    </submittedName>
</protein>
<accession>A0ACA9M000</accession>
<dbReference type="Proteomes" id="UP000789702">
    <property type="component" value="Unassembled WGS sequence"/>
</dbReference>
<evidence type="ECO:0000313" key="2">
    <source>
        <dbReference type="Proteomes" id="UP000789702"/>
    </source>
</evidence>